<organism evidence="10 11">
    <name type="scientific">Callorhinchus milii</name>
    <name type="common">Ghost shark</name>
    <dbReference type="NCBI Taxonomy" id="7868"/>
    <lineage>
        <taxon>Eukaryota</taxon>
        <taxon>Metazoa</taxon>
        <taxon>Chordata</taxon>
        <taxon>Craniata</taxon>
        <taxon>Vertebrata</taxon>
        <taxon>Chondrichthyes</taxon>
        <taxon>Holocephali</taxon>
        <taxon>Chimaeriformes</taxon>
        <taxon>Callorhinchidae</taxon>
        <taxon>Callorhinchus</taxon>
    </lineage>
</organism>
<keyword evidence="2" id="KW-1003">Cell membrane</keyword>
<dbReference type="Gene3D" id="2.60.40.10">
    <property type="entry name" value="Immunoglobulins"/>
    <property type="match status" value="1"/>
</dbReference>
<keyword evidence="11" id="KW-1185">Reference proteome</keyword>
<keyword evidence="8" id="KW-1279">T cell receptor</keyword>
<dbReference type="PANTHER" id="PTHR19339">
    <property type="entry name" value="T CELL RECEPTOR ALPHA VARIABLE 39"/>
    <property type="match status" value="1"/>
</dbReference>
<evidence type="ECO:0000256" key="2">
    <source>
        <dbReference type="ARBA" id="ARBA00022475"/>
    </source>
</evidence>
<dbReference type="PANTHER" id="PTHR19339:SF5">
    <property type="entry name" value="IG-LIKE DOMAIN-CONTAINING PROTEIN"/>
    <property type="match status" value="1"/>
</dbReference>
<dbReference type="GeneTree" id="ENSGT01150000287301"/>
<dbReference type="InterPro" id="IPR013783">
    <property type="entry name" value="Ig-like_fold"/>
</dbReference>
<evidence type="ECO:0000256" key="6">
    <source>
        <dbReference type="ARBA" id="ARBA00023180"/>
    </source>
</evidence>
<reference evidence="11" key="1">
    <citation type="journal article" date="2006" name="Science">
        <title>Ancient noncoding elements conserved in the human genome.</title>
        <authorList>
            <person name="Venkatesh B."/>
            <person name="Kirkness E.F."/>
            <person name="Loh Y.H."/>
            <person name="Halpern A.L."/>
            <person name="Lee A.P."/>
            <person name="Johnson J."/>
            <person name="Dandona N."/>
            <person name="Viswanathan L.D."/>
            <person name="Tay A."/>
            <person name="Venter J.C."/>
            <person name="Strausberg R.L."/>
            <person name="Brenner S."/>
        </authorList>
    </citation>
    <scope>NUCLEOTIDE SEQUENCE [LARGE SCALE GENOMIC DNA]</scope>
</reference>
<dbReference type="InterPro" id="IPR003599">
    <property type="entry name" value="Ig_sub"/>
</dbReference>
<name>A0A4W3GAJ6_CALMI</name>
<dbReference type="GO" id="GO:0042101">
    <property type="term" value="C:T cell receptor complex"/>
    <property type="evidence" value="ECO:0007669"/>
    <property type="project" value="UniProtKB-KW"/>
</dbReference>
<evidence type="ECO:0000259" key="9">
    <source>
        <dbReference type="PROSITE" id="PS50835"/>
    </source>
</evidence>
<dbReference type="Pfam" id="PF07686">
    <property type="entry name" value="V-set"/>
    <property type="match status" value="1"/>
</dbReference>
<dbReference type="InterPro" id="IPR036179">
    <property type="entry name" value="Ig-like_dom_sf"/>
</dbReference>
<keyword evidence="4" id="KW-0472">Membrane</keyword>
<dbReference type="InterPro" id="IPR007110">
    <property type="entry name" value="Ig-like_dom"/>
</dbReference>
<dbReference type="AlphaFoldDB" id="A0A4W3GAJ6"/>
<reference evidence="10" key="4">
    <citation type="submission" date="2025-08" db="UniProtKB">
        <authorList>
            <consortium name="Ensembl"/>
        </authorList>
    </citation>
    <scope>IDENTIFICATION</scope>
</reference>
<dbReference type="Proteomes" id="UP000314986">
    <property type="component" value="Unassembled WGS sequence"/>
</dbReference>
<keyword evidence="6" id="KW-0325">Glycoprotein</keyword>
<feature type="domain" description="Ig-like" evidence="9">
    <location>
        <begin position="19"/>
        <end position="115"/>
    </location>
</feature>
<evidence type="ECO:0000313" key="11">
    <source>
        <dbReference type="Proteomes" id="UP000314986"/>
    </source>
</evidence>
<proteinExistence type="predicted"/>
<evidence type="ECO:0000256" key="3">
    <source>
        <dbReference type="ARBA" id="ARBA00022729"/>
    </source>
</evidence>
<evidence type="ECO:0000256" key="8">
    <source>
        <dbReference type="ARBA" id="ARBA00043266"/>
    </source>
</evidence>
<comment type="subcellular location">
    <subcellularLocation>
        <location evidence="1">Cell membrane</location>
    </subcellularLocation>
</comment>
<reference evidence="10" key="5">
    <citation type="submission" date="2025-09" db="UniProtKB">
        <authorList>
            <consortium name="Ensembl"/>
        </authorList>
    </citation>
    <scope>IDENTIFICATION</scope>
</reference>
<keyword evidence="8" id="KW-1064">Adaptive immunity</keyword>
<keyword evidence="8" id="KW-0391">Immunity</keyword>
<sequence length="127" mass="14280">ADFQTKNFHYYFPGDLAESDFSQTPQAVTVNENGNVSIECSTTVNNPFFQWYKQHGKGSIRILVLGKSDVNMKERIRALAERKQKTCTLTIEDVQISDTAIYFCAESTMLCAQISDFALQKLPCGVL</sequence>
<dbReference type="SMART" id="SM00409">
    <property type="entry name" value="IG"/>
    <property type="match status" value="1"/>
</dbReference>
<evidence type="ECO:0000256" key="4">
    <source>
        <dbReference type="ARBA" id="ARBA00023136"/>
    </source>
</evidence>
<dbReference type="InterPro" id="IPR013106">
    <property type="entry name" value="Ig_V-set"/>
</dbReference>
<protein>
    <recommendedName>
        <fullName evidence="9">Ig-like domain-containing protein</fullName>
    </recommendedName>
</protein>
<reference evidence="11" key="2">
    <citation type="journal article" date="2007" name="PLoS Biol.">
        <title>Survey sequencing and comparative analysis of the elephant shark (Callorhinchus milii) genome.</title>
        <authorList>
            <person name="Venkatesh B."/>
            <person name="Kirkness E.F."/>
            <person name="Loh Y.H."/>
            <person name="Halpern A.L."/>
            <person name="Lee A.P."/>
            <person name="Johnson J."/>
            <person name="Dandona N."/>
            <person name="Viswanathan L.D."/>
            <person name="Tay A."/>
            <person name="Venter J.C."/>
            <person name="Strausberg R.L."/>
            <person name="Brenner S."/>
        </authorList>
    </citation>
    <scope>NUCLEOTIDE SEQUENCE [LARGE SCALE GENOMIC DNA]</scope>
</reference>
<evidence type="ECO:0000313" key="10">
    <source>
        <dbReference type="Ensembl" id="ENSCMIP00000000133.1"/>
    </source>
</evidence>
<evidence type="ECO:0000256" key="1">
    <source>
        <dbReference type="ARBA" id="ARBA00004236"/>
    </source>
</evidence>
<evidence type="ECO:0000256" key="7">
    <source>
        <dbReference type="ARBA" id="ARBA00038651"/>
    </source>
</evidence>
<dbReference type="InParanoid" id="A0A4W3GAJ6"/>
<keyword evidence="5" id="KW-1015">Disulfide bond</keyword>
<reference evidence="11" key="3">
    <citation type="journal article" date="2014" name="Nature">
        <title>Elephant shark genome provides unique insights into gnathostome evolution.</title>
        <authorList>
            <consortium name="International Elephant Shark Genome Sequencing Consortium"/>
            <person name="Venkatesh B."/>
            <person name="Lee A.P."/>
            <person name="Ravi V."/>
            <person name="Maurya A.K."/>
            <person name="Lian M.M."/>
            <person name="Swann J.B."/>
            <person name="Ohta Y."/>
            <person name="Flajnik M.F."/>
            <person name="Sutoh Y."/>
            <person name="Kasahara M."/>
            <person name="Hoon S."/>
            <person name="Gangu V."/>
            <person name="Roy S.W."/>
            <person name="Irimia M."/>
            <person name="Korzh V."/>
            <person name="Kondrychyn I."/>
            <person name="Lim Z.W."/>
            <person name="Tay B.H."/>
            <person name="Tohari S."/>
            <person name="Kong K.W."/>
            <person name="Ho S."/>
            <person name="Lorente-Galdos B."/>
            <person name="Quilez J."/>
            <person name="Marques-Bonet T."/>
            <person name="Raney B.J."/>
            <person name="Ingham P.W."/>
            <person name="Tay A."/>
            <person name="Hillier L.W."/>
            <person name="Minx P."/>
            <person name="Boehm T."/>
            <person name="Wilson R.K."/>
            <person name="Brenner S."/>
            <person name="Warren W.C."/>
        </authorList>
    </citation>
    <scope>NUCLEOTIDE SEQUENCE [LARGE SCALE GENOMIC DNA]</scope>
</reference>
<dbReference type="SUPFAM" id="SSF48726">
    <property type="entry name" value="Immunoglobulin"/>
    <property type="match status" value="1"/>
</dbReference>
<dbReference type="SMART" id="SM00406">
    <property type="entry name" value="IGv"/>
    <property type="match status" value="1"/>
</dbReference>
<dbReference type="InterPro" id="IPR051896">
    <property type="entry name" value="TCR_alpha_variable"/>
</dbReference>
<comment type="subunit">
    <text evidence="7">Alpha-beta TR is a heterodimer composed of an alpha and beta chain; disulfide-linked. The alpha-beta TR is associated with the transmembrane signaling CD3 coreceptor proteins to form the TR-CD3 (TcR or TCR). The assembly of alpha-beta TR heterodimers with CD3 occurs in the endoplasmic reticulum where a single alpha-beta TR heterodimer associates with one CD3D-CD3E heterodimer, one CD3G-CD3E heterodimer and one CD247 homodimer forming a stable octameric structure. CD3D-CD3E and CD3G-CD3E heterodimers preferentially associate with TR alpha and TR beta chains, respectively. The association of the CD247 homodimer is the last step of TcR assembly in the endoplasmic reticulum and is required for transport to the cell surface.</text>
</comment>
<accession>A0A4W3GAJ6</accession>
<keyword evidence="3" id="KW-0732">Signal</keyword>
<evidence type="ECO:0000256" key="5">
    <source>
        <dbReference type="ARBA" id="ARBA00023157"/>
    </source>
</evidence>
<dbReference type="Ensembl" id="ENSCMIT00000000158.1">
    <property type="protein sequence ID" value="ENSCMIP00000000133.1"/>
    <property type="gene ID" value="ENSCMIG00000000110.1"/>
</dbReference>
<dbReference type="PROSITE" id="PS50835">
    <property type="entry name" value="IG_LIKE"/>
    <property type="match status" value="1"/>
</dbReference>